<protein>
    <recommendedName>
        <fullName evidence="3">SAM-dependent methyltransferase</fullName>
    </recommendedName>
</protein>
<proteinExistence type="predicted"/>
<accession>L0GXC1</accession>
<dbReference type="RefSeq" id="WP_015281550.1">
    <property type="nucleotide sequence ID" value="NC_019940.1"/>
</dbReference>
<evidence type="ECO:0000313" key="2">
    <source>
        <dbReference type="Proteomes" id="UP000010816"/>
    </source>
</evidence>
<dbReference type="EMBL" id="CP003051">
    <property type="protein sequence ID" value="AGA91418.1"/>
    <property type="molecule type" value="Genomic_DNA"/>
</dbReference>
<dbReference type="STRING" id="765912.Thimo_2707"/>
<dbReference type="HOGENOM" id="CLU_077876_1_0_6"/>
<sequence length="231" mass="25641">MGFRLESIVPWGRSFDEHVAMFALSEADLGRRILGCGDGPAAFNAVLTERGGRIVSVDPLYGVPVDAIRRRIAETYPEVMAQARRNRDEFVWDRIGTVEALGRLRMAAMETFLADYPAGLRQGRYLPAALPTLPFTDGAFELAVCSHLLFLYSEVLSEAFHLASLRELCRVAGEVRVFPLLELGTRPSRHLEAVSTRLIDEGYGVSVEPVAYEFQRGGNRMLRVLKGNRGA</sequence>
<evidence type="ECO:0000313" key="1">
    <source>
        <dbReference type="EMBL" id="AGA91418.1"/>
    </source>
</evidence>
<dbReference type="Proteomes" id="UP000010816">
    <property type="component" value="Chromosome"/>
</dbReference>
<dbReference type="eggNOG" id="COG2226">
    <property type="taxonomic scope" value="Bacteria"/>
</dbReference>
<gene>
    <name evidence="1" type="ORF">Thimo_2707</name>
</gene>
<dbReference type="OrthoDB" id="9787807at2"/>
<dbReference type="KEGG" id="tmb:Thimo_2707"/>
<keyword evidence="2" id="KW-1185">Reference proteome</keyword>
<dbReference type="AlphaFoldDB" id="L0GXC1"/>
<name>L0GXC1_9GAMM</name>
<dbReference type="PATRIC" id="fig|765912.4.peg.2655"/>
<evidence type="ECO:0008006" key="3">
    <source>
        <dbReference type="Google" id="ProtNLM"/>
    </source>
</evidence>
<reference evidence="1 2" key="1">
    <citation type="submission" date="2011-09" db="EMBL/GenBank/DDBJ databases">
        <title>Complete sequence of chromosome of Thioflavicoccus mobilis 8321.</title>
        <authorList>
            <consortium name="US DOE Joint Genome Institute"/>
            <person name="Lucas S."/>
            <person name="Han J."/>
            <person name="Lapidus A."/>
            <person name="Cheng J.-F."/>
            <person name="Goodwin L."/>
            <person name="Pitluck S."/>
            <person name="Peters L."/>
            <person name="Ovchinnikova G."/>
            <person name="Lu M."/>
            <person name="Detter J.C."/>
            <person name="Han C."/>
            <person name="Tapia R."/>
            <person name="Land M."/>
            <person name="Hauser L."/>
            <person name="Kyrpides N."/>
            <person name="Ivanova N."/>
            <person name="Pagani I."/>
            <person name="Vogl K."/>
            <person name="Liu Z."/>
            <person name="Imhoff J."/>
            <person name="Thiel V."/>
            <person name="Frigaard N.-U."/>
            <person name="Bryant D."/>
            <person name="Woyke T."/>
        </authorList>
    </citation>
    <scope>NUCLEOTIDE SEQUENCE [LARGE SCALE GENOMIC DNA]</scope>
    <source>
        <strain evidence="1 2">8321</strain>
    </source>
</reference>
<organism evidence="1 2">
    <name type="scientific">Thioflavicoccus mobilis 8321</name>
    <dbReference type="NCBI Taxonomy" id="765912"/>
    <lineage>
        <taxon>Bacteria</taxon>
        <taxon>Pseudomonadati</taxon>
        <taxon>Pseudomonadota</taxon>
        <taxon>Gammaproteobacteria</taxon>
        <taxon>Chromatiales</taxon>
        <taxon>Chromatiaceae</taxon>
        <taxon>Thioflavicoccus</taxon>
    </lineage>
</organism>